<comment type="caution">
    <text evidence="3">The sequence shown here is derived from an EMBL/GenBank/DDBJ whole genome shotgun (WGS) entry which is preliminary data.</text>
</comment>
<reference evidence="3" key="1">
    <citation type="journal article" date="2014" name="Front. Microbiol.">
        <title>High frequency of phylogenetically diverse reductive dehalogenase-homologous genes in deep subseafloor sedimentary metagenomes.</title>
        <authorList>
            <person name="Kawai M."/>
            <person name="Futagami T."/>
            <person name="Toyoda A."/>
            <person name="Takaki Y."/>
            <person name="Nishi S."/>
            <person name="Hori S."/>
            <person name="Arai W."/>
            <person name="Tsubouchi T."/>
            <person name="Morono Y."/>
            <person name="Uchiyama I."/>
            <person name="Ito T."/>
            <person name="Fujiyama A."/>
            <person name="Inagaki F."/>
            <person name="Takami H."/>
        </authorList>
    </citation>
    <scope>NUCLEOTIDE SEQUENCE</scope>
    <source>
        <strain evidence="3">Expedition CK06-06</strain>
    </source>
</reference>
<dbReference type="AlphaFoldDB" id="X0SIV9"/>
<feature type="domain" description="3-keto-alpha-glucoside-1,2-lyase/3-keto-2-hydroxy-glucal hydratase" evidence="2">
    <location>
        <begin position="250"/>
        <end position="362"/>
    </location>
</feature>
<feature type="region of interest" description="Disordered" evidence="1">
    <location>
        <begin position="153"/>
        <end position="175"/>
    </location>
</feature>
<feature type="non-terminal residue" evidence="3">
    <location>
        <position position="384"/>
    </location>
</feature>
<protein>
    <recommendedName>
        <fullName evidence="2">3-keto-alpha-glucoside-1,2-lyase/3-keto-2-hydroxy-glucal hydratase domain-containing protein</fullName>
    </recommendedName>
</protein>
<dbReference type="Pfam" id="PF06439">
    <property type="entry name" value="3keto-disac_hyd"/>
    <property type="match status" value="2"/>
</dbReference>
<evidence type="ECO:0000259" key="2">
    <source>
        <dbReference type="Pfam" id="PF06439"/>
    </source>
</evidence>
<dbReference type="InterPro" id="IPR010496">
    <property type="entry name" value="AL/BT2_dom"/>
</dbReference>
<feature type="region of interest" description="Disordered" evidence="1">
    <location>
        <begin position="328"/>
        <end position="347"/>
    </location>
</feature>
<evidence type="ECO:0000313" key="3">
    <source>
        <dbReference type="EMBL" id="GAF75842.1"/>
    </source>
</evidence>
<gene>
    <name evidence="3" type="ORF">S01H1_05745</name>
</gene>
<feature type="domain" description="3-keto-alpha-glucoside-1,2-lyase/3-keto-2-hydroxy-glucal hydratase" evidence="2">
    <location>
        <begin position="39"/>
        <end position="232"/>
    </location>
</feature>
<dbReference type="GO" id="GO:0016787">
    <property type="term" value="F:hydrolase activity"/>
    <property type="evidence" value="ECO:0007669"/>
    <property type="project" value="InterPro"/>
</dbReference>
<name>X0SIV9_9ZZZZ</name>
<dbReference type="Gene3D" id="2.60.120.560">
    <property type="entry name" value="Exo-inulinase, domain 1"/>
    <property type="match status" value="2"/>
</dbReference>
<proteinExistence type="predicted"/>
<accession>X0SIV9</accession>
<organism evidence="3">
    <name type="scientific">marine sediment metagenome</name>
    <dbReference type="NCBI Taxonomy" id="412755"/>
    <lineage>
        <taxon>unclassified sequences</taxon>
        <taxon>metagenomes</taxon>
        <taxon>ecological metagenomes</taxon>
    </lineage>
</organism>
<feature type="compositionally biased region" description="Polar residues" evidence="1">
    <location>
        <begin position="155"/>
        <end position="169"/>
    </location>
</feature>
<dbReference type="EMBL" id="BARS01002986">
    <property type="protein sequence ID" value="GAF75842.1"/>
    <property type="molecule type" value="Genomic_DNA"/>
</dbReference>
<sequence>MRLATSTRAITYATLFFLILAAPVSADGGPAVEEPVPGDWVSLFNGEDLTGWVPINCAPNTFTAREGMIVSTGIPTGLLRTERQYENFEIELEWRHLKEGGNAGLFLWGDPVTAPGTPFARGIEVQILDNGYGANGKNEWFTTHGDIFPVHGATMTPTGRISDTGQRSFPTEDRCNDSPEWNHYRVVANDGAIRLSVNGKEVTVGKECSPRKGYVCLESEGSECHFRNIRIRELPSTNPRPDEIARVAEGFVPLYNGVDLSGWRAEEGHLGHWQPKGWVLDYDGKAEADDPNLWSEKEYGDFQLICDWRWTAEPEPTLCPVVLPSGEQAVDEDGQPKQEEVPDAGDSGIYLRGSSKSQINIWCWPIGSGEVYGYRMDANMPPEV</sequence>
<evidence type="ECO:0000256" key="1">
    <source>
        <dbReference type="SAM" id="MobiDB-lite"/>
    </source>
</evidence>